<comment type="caution">
    <text evidence="1">Lacks conserved residue(s) required for the propagation of feature annotation.</text>
</comment>
<keyword evidence="1" id="KW-0812">Transmembrane</keyword>
<evidence type="ECO:0000256" key="1">
    <source>
        <dbReference type="RuleBase" id="RU367026"/>
    </source>
</evidence>
<proteinExistence type="inferred from homology"/>
<dbReference type="EMBL" id="OX465085">
    <property type="protein sequence ID" value="CAI9303577.1"/>
    <property type="molecule type" value="Genomic_DNA"/>
</dbReference>
<keyword evidence="1" id="KW-0931">ER-Golgi transport</keyword>
<sequence>MEVWNEIAIAKVKKRKICNKSSSFIAIHFPLFLSPFNLIFQKSIDKKEKMTPLLFTLLALEMGVIIILLFHSPIRNLVVMGLDRLKQGRGLVASRTLTTILSVVFVFNLYGIYKNQKHMMEVGVTNPTDRVLLSNHILEASLMGFCLFLGLMIDRLHYYVKELWLLRKSLKAIRNQIGDSDLIQPINKNKKI</sequence>
<dbReference type="GO" id="GO:0006886">
    <property type="term" value="P:intracellular protein transport"/>
    <property type="evidence" value="ECO:0007669"/>
    <property type="project" value="UniProtKB-UniRule"/>
</dbReference>
<dbReference type="PANTHER" id="PTHR12701">
    <property type="entry name" value="BCR-ASSOCIATED PROTEIN, BAP"/>
    <property type="match status" value="1"/>
</dbReference>
<keyword evidence="3" id="KW-1185">Reference proteome</keyword>
<keyword evidence="1" id="KW-1133">Transmembrane helix</keyword>
<dbReference type="GO" id="GO:0006888">
    <property type="term" value="P:endoplasmic reticulum to Golgi vesicle-mediated transport"/>
    <property type="evidence" value="ECO:0007669"/>
    <property type="project" value="UniProtKB-UniRule"/>
</dbReference>
<organism evidence="2 3">
    <name type="scientific">Lactuca saligna</name>
    <name type="common">Willowleaf lettuce</name>
    <dbReference type="NCBI Taxonomy" id="75948"/>
    <lineage>
        <taxon>Eukaryota</taxon>
        <taxon>Viridiplantae</taxon>
        <taxon>Streptophyta</taxon>
        <taxon>Embryophyta</taxon>
        <taxon>Tracheophyta</taxon>
        <taxon>Spermatophyta</taxon>
        <taxon>Magnoliopsida</taxon>
        <taxon>eudicotyledons</taxon>
        <taxon>Gunneridae</taxon>
        <taxon>Pentapetalae</taxon>
        <taxon>asterids</taxon>
        <taxon>campanulids</taxon>
        <taxon>Asterales</taxon>
        <taxon>Asteraceae</taxon>
        <taxon>Cichorioideae</taxon>
        <taxon>Cichorieae</taxon>
        <taxon>Lactucinae</taxon>
        <taxon>Lactuca</taxon>
    </lineage>
</organism>
<keyword evidence="1" id="KW-0256">Endoplasmic reticulum</keyword>
<feature type="transmembrane region" description="Helical" evidence="1">
    <location>
        <begin position="52"/>
        <end position="71"/>
    </location>
</feature>
<protein>
    <recommendedName>
        <fullName evidence="1">Endoplasmic reticulum transmembrane protein</fullName>
    </recommendedName>
</protein>
<evidence type="ECO:0000313" key="2">
    <source>
        <dbReference type="EMBL" id="CAI9303577.1"/>
    </source>
</evidence>
<comment type="subcellular location">
    <subcellularLocation>
        <location evidence="1">Endoplasmic reticulum membrane</location>
        <topology evidence="1">Multi-pass membrane protein</topology>
    </subcellularLocation>
</comment>
<dbReference type="AlphaFoldDB" id="A0AA36A5G1"/>
<dbReference type="PANTHER" id="PTHR12701:SF70">
    <property type="entry name" value="ENDOPLASMIC RETICULUM TRANSMEMBRANE PROTEIN"/>
    <property type="match status" value="1"/>
</dbReference>
<keyword evidence="1" id="KW-0653">Protein transport</keyword>
<feature type="transmembrane region" description="Helical" evidence="1">
    <location>
        <begin position="92"/>
        <end position="113"/>
    </location>
</feature>
<feature type="transmembrane region" description="Helical" evidence="1">
    <location>
        <begin position="21"/>
        <end position="40"/>
    </location>
</feature>
<dbReference type="InterPro" id="IPR008417">
    <property type="entry name" value="BAP29/BAP31"/>
</dbReference>
<evidence type="ECO:0000313" key="3">
    <source>
        <dbReference type="Proteomes" id="UP001177003"/>
    </source>
</evidence>
<gene>
    <name evidence="2" type="ORF">LSALG_LOCUS42004</name>
</gene>
<dbReference type="GO" id="GO:0005789">
    <property type="term" value="C:endoplasmic reticulum membrane"/>
    <property type="evidence" value="ECO:0007669"/>
    <property type="project" value="UniProtKB-SubCell"/>
</dbReference>
<name>A0AA36A5G1_LACSI</name>
<accession>A0AA36A5G1</accession>
<comment type="function">
    <text evidence="1">May play a role in anterograde transport of membrane proteins from the endoplasmic reticulum to the Golgi.</text>
</comment>
<keyword evidence="1" id="KW-0472">Membrane</keyword>
<comment type="similarity">
    <text evidence="1">Belongs to the BCAP29/BCAP31 family.</text>
</comment>
<keyword evidence="1" id="KW-0813">Transport</keyword>
<reference evidence="2" key="1">
    <citation type="submission" date="2023-04" db="EMBL/GenBank/DDBJ databases">
        <authorList>
            <person name="Vijverberg K."/>
            <person name="Xiong W."/>
            <person name="Schranz E."/>
        </authorList>
    </citation>
    <scope>NUCLEOTIDE SEQUENCE</scope>
</reference>
<feature type="transmembrane region" description="Helical" evidence="1">
    <location>
        <begin position="133"/>
        <end position="153"/>
    </location>
</feature>
<dbReference type="Proteomes" id="UP001177003">
    <property type="component" value="Chromosome 9"/>
</dbReference>
<dbReference type="GO" id="GO:0070973">
    <property type="term" value="P:protein localization to endoplasmic reticulum exit site"/>
    <property type="evidence" value="ECO:0007669"/>
    <property type="project" value="UniProtKB-UniRule"/>
</dbReference>